<organism evidence="3 4">
    <name type="scientific">Diplocloster modestus</name>
    <dbReference type="NCBI Taxonomy" id="2850322"/>
    <lineage>
        <taxon>Bacteria</taxon>
        <taxon>Bacillati</taxon>
        <taxon>Bacillota</taxon>
        <taxon>Clostridia</taxon>
        <taxon>Lachnospirales</taxon>
        <taxon>Lachnospiraceae</taxon>
        <taxon>Diplocloster</taxon>
    </lineage>
</organism>
<evidence type="ECO:0000256" key="2">
    <source>
        <dbReference type="SAM" id="Phobius"/>
    </source>
</evidence>
<comment type="caution">
    <text evidence="3">The sequence shown here is derived from an EMBL/GenBank/DDBJ whole genome shotgun (WGS) entry which is preliminary data.</text>
</comment>
<gene>
    <name evidence="3" type="ORF">KTH90_21685</name>
</gene>
<proteinExistence type="predicted"/>
<keyword evidence="4" id="KW-1185">Reference proteome</keyword>
<evidence type="ECO:0000313" key="3">
    <source>
        <dbReference type="EMBL" id="MBU9728605.1"/>
    </source>
</evidence>
<dbReference type="EMBL" id="JAHQCX010000021">
    <property type="protein sequence ID" value="MBU9728605.1"/>
    <property type="molecule type" value="Genomic_DNA"/>
</dbReference>
<feature type="compositionally biased region" description="Basic and acidic residues" evidence="1">
    <location>
        <begin position="37"/>
        <end position="55"/>
    </location>
</feature>
<dbReference type="RefSeq" id="WP_158354806.1">
    <property type="nucleotide sequence ID" value="NZ_JAHQCX010000021.1"/>
</dbReference>
<dbReference type="Proteomes" id="UP001314681">
    <property type="component" value="Unassembled WGS sequence"/>
</dbReference>
<evidence type="ECO:0000256" key="1">
    <source>
        <dbReference type="SAM" id="MobiDB-lite"/>
    </source>
</evidence>
<reference evidence="3 4" key="1">
    <citation type="submission" date="2021-06" db="EMBL/GenBank/DDBJ databases">
        <title>Description of novel taxa of the family Lachnospiraceae.</title>
        <authorList>
            <person name="Chaplin A.V."/>
            <person name="Sokolova S.R."/>
            <person name="Pikina A.P."/>
            <person name="Korzhanova M."/>
            <person name="Belova V."/>
            <person name="Korostin D."/>
            <person name="Efimov B.A."/>
        </authorList>
    </citation>
    <scope>NUCLEOTIDE SEQUENCE [LARGE SCALE GENOMIC DNA]</scope>
    <source>
        <strain evidence="3 4">ASD4241</strain>
    </source>
</reference>
<evidence type="ECO:0000313" key="4">
    <source>
        <dbReference type="Proteomes" id="UP001314681"/>
    </source>
</evidence>
<accession>A0ABS6KDM2</accession>
<feature type="region of interest" description="Disordered" evidence="1">
    <location>
        <begin position="35"/>
        <end position="63"/>
    </location>
</feature>
<name>A0ABS6KDM2_9FIRM</name>
<evidence type="ECO:0008006" key="5">
    <source>
        <dbReference type="Google" id="ProtNLM"/>
    </source>
</evidence>
<keyword evidence="2" id="KW-1133">Transmembrane helix</keyword>
<protein>
    <recommendedName>
        <fullName evidence="5">Tim44-like domain-containing protein</fullName>
    </recommendedName>
</protein>
<keyword evidence="2" id="KW-0472">Membrane</keyword>
<keyword evidence="2" id="KW-0812">Transmembrane</keyword>
<feature type="transmembrane region" description="Helical" evidence="2">
    <location>
        <begin position="6"/>
        <end position="24"/>
    </location>
</feature>
<sequence length="228" mass="26076">MELWTYFVIVAMVLIALLVIYYIVRKRKADQAQEQIKQQEDQKQQKQQDQSEHSTHFSQLTRDQALTPEDEEAIRILAEGISQHKTEFTGLYELMYQISLGNTGNASGTFGEWCLRVENFEEDSAFSEIFAKRFSEMESGGVEEQIRNAELIIQGIFASGIKRDEAQSLQAEKRTVFTYVTLDDTVITPGQSYEVYRPCWSIGALTLEKGILRSPELQETNEISEAGR</sequence>